<dbReference type="EMBL" id="JABUFE010000003">
    <property type="protein sequence ID" value="NSX54723.1"/>
    <property type="molecule type" value="Genomic_DNA"/>
</dbReference>
<evidence type="ECO:0000256" key="1">
    <source>
        <dbReference type="ARBA" id="ARBA00006926"/>
    </source>
</evidence>
<keyword evidence="7" id="KW-1185">Reference proteome</keyword>
<dbReference type="CDD" id="cd00340">
    <property type="entry name" value="GSH_Peroxidase"/>
    <property type="match status" value="1"/>
</dbReference>
<dbReference type="PROSITE" id="PS51355">
    <property type="entry name" value="GLUTATHIONE_PEROXID_3"/>
    <property type="match status" value="1"/>
</dbReference>
<evidence type="ECO:0000256" key="5">
    <source>
        <dbReference type="SAM" id="SignalP"/>
    </source>
</evidence>
<dbReference type="Proteomes" id="UP000777935">
    <property type="component" value="Unassembled WGS sequence"/>
</dbReference>
<evidence type="ECO:0000256" key="2">
    <source>
        <dbReference type="ARBA" id="ARBA00022559"/>
    </source>
</evidence>
<gene>
    <name evidence="6" type="ORF">HRQ87_07885</name>
</gene>
<dbReference type="SUPFAM" id="SSF52833">
    <property type="entry name" value="Thioredoxin-like"/>
    <property type="match status" value="1"/>
</dbReference>
<name>A0ABX2IPC9_9RHOB</name>
<keyword evidence="3 4" id="KW-0560">Oxidoreductase</keyword>
<dbReference type="Gene3D" id="3.40.30.10">
    <property type="entry name" value="Glutaredoxin"/>
    <property type="match status" value="1"/>
</dbReference>
<feature type="signal peptide" evidence="5">
    <location>
        <begin position="1"/>
        <end position="19"/>
    </location>
</feature>
<dbReference type="PIRSF" id="PIRSF000303">
    <property type="entry name" value="Glutathion_perox"/>
    <property type="match status" value="1"/>
</dbReference>
<keyword evidence="2 4" id="KW-0575">Peroxidase</keyword>
<dbReference type="GO" id="GO:0004601">
    <property type="term" value="F:peroxidase activity"/>
    <property type="evidence" value="ECO:0007669"/>
    <property type="project" value="UniProtKB-KW"/>
</dbReference>
<evidence type="ECO:0000313" key="6">
    <source>
        <dbReference type="EMBL" id="NSX54723.1"/>
    </source>
</evidence>
<dbReference type="InterPro" id="IPR036249">
    <property type="entry name" value="Thioredoxin-like_sf"/>
</dbReference>
<dbReference type="PANTHER" id="PTHR11592">
    <property type="entry name" value="GLUTATHIONE PEROXIDASE"/>
    <property type="match status" value="1"/>
</dbReference>
<keyword evidence="5" id="KW-0732">Signal</keyword>
<comment type="similarity">
    <text evidence="1 4">Belongs to the glutathione peroxidase family.</text>
</comment>
<evidence type="ECO:0000256" key="3">
    <source>
        <dbReference type="ARBA" id="ARBA00023002"/>
    </source>
</evidence>
<evidence type="ECO:0000313" key="7">
    <source>
        <dbReference type="Proteomes" id="UP000777935"/>
    </source>
</evidence>
<comment type="caution">
    <text evidence="6">The sequence shown here is derived from an EMBL/GenBank/DDBJ whole genome shotgun (WGS) entry which is preliminary data.</text>
</comment>
<accession>A0ABX2IPC9</accession>
<reference evidence="6 7" key="1">
    <citation type="submission" date="2020-06" db="EMBL/GenBank/DDBJ databases">
        <title>Sulfitobacter algicola sp. nov., isolated from green algae.</title>
        <authorList>
            <person name="Wang C."/>
        </authorList>
    </citation>
    <scope>NUCLEOTIDE SEQUENCE [LARGE SCALE GENOMIC DNA]</scope>
    <source>
        <strain evidence="6 7">1151</strain>
    </source>
</reference>
<dbReference type="PRINTS" id="PR01011">
    <property type="entry name" value="GLUTPROXDASE"/>
</dbReference>
<dbReference type="PANTHER" id="PTHR11592:SF78">
    <property type="entry name" value="GLUTATHIONE PEROXIDASE"/>
    <property type="match status" value="1"/>
</dbReference>
<protein>
    <recommendedName>
        <fullName evidence="4">Glutathione peroxidase</fullName>
    </recommendedName>
</protein>
<dbReference type="InterPro" id="IPR000889">
    <property type="entry name" value="Glutathione_peroxidase"/>
</dbReference>
<sequence length="175" mass="19854">MRYLIFLVIFLMAAPVAWAQSEFRFSSIDGGDLALSDWRGQPVLIVNTASLCGFVGQYEGLQNLYDQYRDQGLVVMAVPSNDFRQELGSESEVKDFCENTFGLDLPMTEITSVTGRNAHPFYRWLRAEHGFVPQWNFNKVLIGPDGDLIETWGSRTRPESRAITDKIKVLLPRDS</sequence>
<organism evidence="6 7">
    <name type="scientific">Parasulfitobacter algicola</name>
    <dbReference type="NCBI Taxonomy" id="2614809"/>
    <lineage>
        <taxon>Bacteria</taxon>
        <taxon>Pseudomonadati</taxon>
        <taxon>Pseudomonadota</taxon>
        <taxon>Alphaproteobacteria</taxon>
        <taxon>Rhodobacterales</taxon>
        <taxon>Roseobacteraceae</taxon>
        <taxon>Parasulfitobacter</taxon>
    </lineage>
</organism>
<dbReference type="Pfam" id="PF00255">
    <property type="entry name" value="GSHPx"/>
    <property type="match status" value="1"/>
</dbReference>
<evidence type="ECO:0000256" key="4">
    <source>
        <dbReference type="RuleBase" id="RU000499"/>
    </source>
</evidence>
<feature type="chain" id="PRO_5046561504" description="Glutathione peroxidase" evidence="5">
    <location>
        <begin position="20"/>
        <end position="175"/>
    </location>
</feature>
<proteinExistence type="inferred from homology"/>